<evidence type="ECO:0000313" key="2">
    <source>
        <dbReference type="Proteomes" id="UP000325315"/>
    </source>
</evidence>
<reference evidence="2" key="1">
    <citation type="journal article" date="2019" name="Plant Biotechnol. J.">
        <title>Genome sequencing of the Australian wild diploid species Gossypium australe highlights disease resistance and delayed gland morphogenesis.</title>
        <authorList>
            <person name="Cai Y."/>
            <person name="Cai X."/>
            <person name="Wang Q."/>
            <person name="Wang P."/>
            <person name="Zhang Y."/>
            <person name="Cai C."/>
            <person name="Xu Y."/>
            <person name="Wang K."/>
            <person name="Zhou Z."/>
            <person name="Wang C."/>
            <person name="Geng S."/>
            <person name="Li B."/>
            <person name="Dong Q."/>
            <person name="Hou Y."/>
            <person name="Wang H."/>
            <person name="Ai P."/>
            <person name="Liu Z."/>
            <person name="Yi F."/>
            <person name="Sun M."/>
            <person name="An G."/>
            <person name="Cheng J."/>
            <person name="Zhang Y."/>
            <person name="Shi Q."/>
            <person name="Xie Y."/>
            <person name="Shi X."/>
            <person name="Chang Y."/>
            <person name="Huang F."/>
            <person name="Chen Y."/>
            <person name="Hong S."/>
            <person name="Mi L."/>
            <person name="Sun Q."/>
            <person name="Zhang L."/>
            <person name="Zhou B."/>
            <person name="Peng R."/>
            <person name="Zhang X."/>
            <person name="Liu F."/>
        </authorList>
    </citation>
    <scope>NUCLEOTIDE SEQUENCE [LARGE SCALE GENOMIC DNA]</scope>
    <source>
        <strain evidence="2">cv. PA1801</strain>
    </source>
</reference>
<evidence type="ECO:0000313" key="1">
    <source>
        <dbReference type="EMBL" id="KAA3474727.1"/>
    </source>
</evidence>
<proteinExistence type="predicted"/>
<gene>
    <name evidence="1" type="ORF">EPI10_024990</name>
</gene>
<dbReference type="Proteomes" id="UP000325315">
    <property type="component" value="Unassembled WGS sequence"/>
</dbReference>
<comment type="caution">
    <text evidence="1">The sequence shown here is derived from an EMBL/GenBank/DDBJ whole genome shotgun (WGS) entry which is preliminary data.</text>
</comment>
<organism evidence="1 2">
    <name type="scientific">Gossypium australe</name>
    <dbReference type="NCBI Taxonomy" id="47621"/>
    <lineage>
        <taxon>Eukaryota</taxon>
        <taxon>Viridiplantae</taxon>
        <taxon>Streptophyta</taxon>
        <taxon>Embryophyta</taxon>
        <taxon>Tracheophyta</taxon>
        <taxon>Spermatophyta</taxon>
        <taxon>Magnoliopsida</taxon>
        <taxon>eudicotyledons</taxon>
        <taxon>Gunneridae</taxon>
        <taxon>Pentapetalae</taxon>
        <taxon>rosids</taxon>
        <taxon>malvids</taxon>
        <taxon>Malvales</taxon>
        <taxon>Malvaceae</taxon>
        <taxon>Malvoideae</taxon>
        <taxon>Gossypium</taxon>
    </lineage>
</organism>
<dbReference type="EMBL" id="SMMG02000005">
    <property type="protein sequence ID" value="KAA3474727.1"/>
    <property type="molecule type" value="Genomic_DNA"/>
</dbReference>
<protein>
    <submittedName>
        <fullName evidence="1">Uncharacterized protein</fullName>
    </submittedName>
</protein>
<accession>A0A5B6W0X0</accession>
<keyword evidence="2" id="KW-1185">Reference proteome</keyword>
<dbReference type="AlphaFoldDB" id="A0A5B6W0X0"/>
<name>A0A5B6W0X0_9ROSI</name>
<sequence length="104" mass="11904">MEESSKLLLGWSRKSKITTPSRLSATLTTRKEIDYKAVYLETLKPTKKKSQRTHFEKWKGGKADLGRFKLKKASKAVRLDIITLESDCNPLIHALNRGKLAFEK</sequence>